<organism evidence="7 8">
    <name type="scientific">Methylotenera versatilis (strain 301)</name>
    <dbReference type="NCBI Taxonomy" id="666681"/>
    <lineage>
        <taxon>Bacteria</taxon>
        <taxon>Pseudomonadati</taxon>
        <taxon>Pseudomonadota</taxon>
        <taxon>Betaproteobacteria</taxon>
        <taxon>Nitrosomonadales</taxon>
        <taxon>Methylophilaceae</taxon>
        <taxon>Methylotenera</taxon>
    </lineage>
</organism>
<dbReference type="GO" id="GO:0016020">
    <property type="term" value="C:membrane"/>
    <property type="evidence" value="ECO:0007669"/>
    <property type="project" value="UniProtKB-SubCell"/>
</dbReference>
<feature type="transmembrane region" description="Helical" evidence="5">
    <location>
        <begin position="6"/>
        <end position="29"/>
    </location>
</feature>
<dbReference type="Proteomes" id="UP000000383">
    <property type="component" value="Chromosome"/>
</dbReference>
<dbReference type="STRING" id="666681.M301_1153"/>
<evidence type="ECO:0000313" key="8">
    <source>
        <dbReference type="Proteomes" id="UP000000383"/>
    </source>
</evidence>
<keyword evidence="8" id="KW-1185">Reference proteome</keyword>
<dbReference type="KEGG" id="meh:M301_1153"/>
<keyword evidence="4 5" id="KW-0472">Membrane</keyword>
<gene>
    <name evidence="7" type="ordered locus">M301_1153</name>
</gene>
<comment type="subcellular location">
    <subcellularLocation>
        <location evidence="1">Membrane</location>
    </subcellularLocation>
</comment>
<feature type="transmembrane region" description="Helical" evidence="5">
    <location>
        <begin position="65"/>
        <end position="87"/>
    </location>
</feature>
<name>D7DHK2_METV0</name>
<evidence type="ECO:0000313" key="7">
    <source>
        <dbReference type="EMBL" id="ADI29537.1"/>
    </source>
</evidence>
<evidence type="ECO:0000256" key="2">
    <source>
        <dbReference type="ARBA" id="ARBA00022692"/>
    </source>
</evidence>
<feature type="transmembrane region" description="Helical" evidence="5">
    <location>
        <begin position="99"/>
        <end position="122"/>
    </location>
</feature>
<keyword evidence="2 5" id="KW-0812">Transmembrane</keyword>
<dbReference type="EMBL" id="CP002056">
    <property type="protein sequence ID" value="ADI29537.1"/>
    <property type="molecule type" value="Genomic_DNA"/>
</dbReference>
<reference evidence="7 8" key="2">
    <citation type="journal article" date="2011" name="J. Bacteriol.">
        <title>Genomes of three methylotrophs from a single niche uncover genetic and metabolic divergence of Methylophilaceae.</title>
        <authorList>
            <person name="Lapidus A."/>
            <person name="Clum A."/>
            <person name="Labutti K."/>
            <person name="Kaluzhnaya M.G."/>
            <person name="Lim S."/>
            <person name="Beck D.A."/>
            <person name="Glavina Del Rio T."/>
            <person name="Nolan M."/>
            <person name="Mavromatis K."/>
            <person name="Huntemann M."/>
            <person name="Lucas S."/>
            <person name="Lidstrom M.E."/>
            <person name="Ivanova N."/>
            <person name="Chistoserdova L."/>
        </authorList>
    </citation>
    <scope>NUCLEOTIDE SEQUENCE [LARGE SCALE GENOMIC DNA]</scope>
    <source>
        <strain evidence="7 8">301</strain>
    </source>
</reference>
<protein>
    <recommendedName>
        <fullName evidence="6">TMEM205-like domain-containing protein</fullName>
    </recommendedName>
</protein>
<dbReference type="Pfam" id="PF13664">
    <property type="entry name" value="DUF4149"/>
    <property type="match status" value="1"/>
</dbReference>
<dbReference type="RefSeq" id="WP_013147853.1">
    <property type="nucleotide sequence ID" value="NC_014207.1"/>
</dbReference>
<evidence type="ECO:0000259" key="6">
    <source>
        <dbReference type="Pfam" id="PF13664"/>
    </source>
</evidence>
<sequence length="126" mass="13783" precursor="true">MLSSFLIAGVIGVMIFFSIAVAPSIFKLLPQEWASVYVRSFFPKYYAVLGITCLVAALLGDLPAIKHTAFTCAALFALSLFVLTPQVNSAKDKNQRKKFGIYHGLSVGINLGQLTLLIYALYKTMT</sequence>
<feature type="domain" description="TMEM205-like" evidence="6">
    <location>
        <begin position="6"/>
        <end position="94"/>
    </location>
</feature>
<dbReference type="AlphaFoldDB" id="D7DHK2"/>
<dbReference type="InterPro" id="IPR025423">
    <property type="entry name" value="TMEM205-like"/>
</dbReference>
<accession>D7DHK2</accession>
<dbReference type="eggNOG" id="ENOG50333R8">
    <property type="taxonomic scope" value="Bacteria"/>
</dbReference>
<dbReference type="OrthoDB" id="5741001at2"/>
<reference evidence="8" key="1">
    <citation type="submission" date="2010-05" db="EMBL/GenBank/DDBJ databases">
        <title>Complete sequence of Methylotenera sp. 301.</title>
        <authorList>
            <person name="Lucas S."/>
            <person name="Copeland A."/>
            <person name="Lapidus A."/>
            <person name="Cheng J.-F."/>
            <person name="Bruce D."/>
            <person name="Goodwin L."/>
            <person name="Pitluck S."/>
            <person name="Clum A."/>
            <person name="Land M."/>
            <person name="Hauser L."/>
            <person name="Kyrpides N."/>
            <person name="Ivanova N."/>
            <person name="Chistoservova L."/>
            <person name="Kalyuzhnaya M."/>
            <person name="Woyke T."/>
        </authorList>
    </citation>
    <scope>NUCLEOTIDE SEQUENCE [LARGE SCALE GENOMIC DNA]</scope>
    <source>
        <strain evidence="8">301</strain>
    </source>
</reference>
<evidence type="ECO:0000256" key="3">
    <source>
        <dbReference type="ARBA" id="ARBA00022989"/>
    </source>
</evidence>
<keyword evidence="3 5" id="KW-1133">Transmembrane helix</keyword>
<evidence type="ECO:0000256" key="4">
    <source>
        <dbReference type="ARBA" id="ARBA00023136"/>
    </source>
</evidence>
<dbReference type="HOGENOM" id="CLU_148739_0_0_4"/>
<evidence type="ECO:0000256" key="1">
    <source>
        <dbReference type="ARBA" id="ARBA00004370"/>
    </source>
</evidence>
<evidence type="ECO:0000256" key="5">
    <source>
        <dbReference type="SAM" id="Phobius"/>
    </source>
</evidence>
<feature type="transmembrane region" description="Helical" evidence="5">
    <location>
        <begin position="41"/>
        <end position="59"/>
    </location>
</feature>
<proteinExistence type="predicted"/>